<dbReference type="AlphaFoldDB" id="A0A9D3W189"/>
<evidence type="ECO:0000313" key="5">
    <source>
        <dbReference type="Proteomes" id="UP000828251"/>
    </source>
</evidence>
<dbReference type="EMBL" id="JAIQCV010000004">
    <property type="protein sequence ID" value="KAH1107104.1"/>
    <property type="molecule type" value="Genomic_DNA"/>
</dbReference>
<dbReference type="SUPFAM" id="SSF46689">
    <property type="entry name" value="Homeodomain-like"/>
    <property type="match status" value="1"/>
</dbReference>
<sequence>MDEFPKVISGWSWEESKLFEVVLAVVLAVVDEQQPDRWEVIAAMVGGEKSAEDVQKRYVLLLEDLQYIESGKLDHKLGGEPQSVWWTDGDNKYGYIISLF</sequence>
<protein>
    <recommendedName>
        <fullName evidence="6">Myb-like domain-containing protein</fullName>
    </recommendedName>
</protein>
<dbReference type="GO" id="GO:0003700">
    <property type="term" value="F:DNA-binding transcription factor activity"/>
    <property type="evidence" value="ECO:0007669"/>
    <property type="project" value="InterPro"/>
</dbReference>
<keyword evidence="3" id="KW-0539">Nucleus</keyword>
<organism evidence="4 5">
    <name type="scientific">Gossypium stocksii</name>
    <dbReference type="NCBI Taxonomy" id="47602"/>
    <lineage>
        <taxon>Eukaryota</taxon>
        <taxon>Viridiplantae</taxon>
        <taxon>Streptophyta</taxon>
        <taxon>Embryophyta</taxon>
        <taxon>Tracheophyta</taxon>
        <taxon>Spermatophyta</taxon>
        <taxon>Magnoliopsida</taxon>
        <taxon>eudicotyledons</taxon>
        <taxon>Gunneridae</taxon>
        <taxon>Pentapetalae</taxon>
        <taxon>rosids</taxon>
        <taxon>malvids</taxon>
        <taxon>Malvales</taxon>
        <taxon>Malvaceae</taxon>
        <taxon>Malvoideae</taxon>
        <taxon>Gossypium</taxon>
    </lineage>
</organism>
<accession>A0A9D3W189</accession>
<dbReference type="PANTHER" id="PTHR43952:SF45">
    <property type="entry name" value="PROTEIN RADIALIS-LIKE 4"/>
    <property type="match status" value="1"/>
</dbReference>
<keyword evidence="2" id="KW-0804">Transcription</keyword>
<evidence type="ECO:0000256" key="1">
    <source>
        <dbReference type="ARBA" id="ARBA00023015"/>
    </source>
</evidence>
<evidence type="ECO:0000256" key="3">
    <source>
        <dbReference type="ARBA" id="ARBA00023242"/>
    </source>
</evidence>
<keyword evidence="5" id="KW-1185">Reference proteome</keyword>
<proteinExistence type="predicted"/>
<dbReference type="Gene3D" id="1.10.10.60">
    <property type="entry name" value="Homeodomain-like"/>
    <property type="match status" value="1"/>
</dbReference>
<reference evidence="4 5" key="1">
    <citation type="journal article" date="2021" name="Plant Biotechnol. J.">
        <title>Multi-omics assisted identification of the key and species-specific regulatory components of drought-tolerant mechanisms in Gossypium stocksii.</title>
        <authorList>
            <person name="Yu D."/>
            <person name="Ke L."/>
            <person name="Zhang D."/>
            <person name="Wu Y."/>
            <person name="Sun Y."/>
            <person name="Mei J."/>
            <person name="Sun J."/>
            <person name="Sun Y."/>
        </authorList>
    </citation>
    <scope>NUCLEOTIDE SEQUENCE [LARGE SCALE GENOMIC DNA]</scope>
    <source>
        <strain evidence="5">cv. E1</strain>
        <tissue evidence="4">Leaf</tissue>
    </source>
</reference>
<name>A0A9D3W189_9ROSI</name>
<gene>
    <name evidence="4" type="ORF">J1N35_010872</name>
</gene>
<dbReference type="InterPro" id="IPR044636">
    <property type="entry name" value="RADIALIS-like"/>
</dbReference>
<keyword evidence="1" id="KW-0805">Transcription regulation</keyword>
<dbReference type="OrthoDB" id="118550at2759"/>
<dbReference type="Proteomes" id="UP000828251">
    <property type="component" value="Unassembled WGS sequence"/>
</dbReference>
<dbReference type="InterPro" id="IPR009057">
    <property type="entry name" value="Homeodomain-like_sf"/>
</dbReference>
<comment type="caution">
    <text evidence="4">The sequence shown here is derived from an EMBL/GenBank/DDBJ whole genome shotgun (WGS) entry which is preliminary data.</text>
</comment>
<dbReference type="PANTHER" id="PTHR43952">
    <property type="entry name" value="MYB FAMILY TRANSCRIPTION FACTOR-RELATED"/>
    <property type="match status" value="1"/>
</dbReference>
<evidence type="ECO:0000256" key="2">
    <source>
        <dbReference type="ARBA" id="ARBA00023163"/>
    </source>
</evidence>
<evidence type="ECO:0008006" key="6">
    <source>
        <dbReference type="Google" id="ProtNLM"/>
    </source>
</evidence>
<evidence type="ECO:0000313" key="4">
    <source>
        <dbReference type="EMBL" id="KAH1107104.1"/>
    </source>
</evidence>